<dbReference type="Proteomes" id="UP001235664">
    <property type="component" value="Unassembled WGS sequence"/>
</dbReference>
<evidence type="ECO:0000256" key="7">
    <source>
        <dbReference type="ARBA" id="ARBA00022741"/>
    </source>
</evidence>
<keyword evidence="5" id="KW-0813">Transport</keyword>
<keyword evidence="6" id="KW-0963">Cytoplasm</keyword>
<dbReference type="InterPro" id="IPR000194">
    <property type="entry name" value="ATPase_F1/V1/A1_a/bsu_nucl-bd"/>
</dbReference>
<evidence type="ECO:0000259" key="17">
    <source>
        <dbReference type="Pfam" id="PF00006"/>
    </source>
</evidence>
<accession>A0ABT9H5F6</accession>
<evidence type="ECO:0000256" key="15">
    <source>
        <dbReference type="ARBA" id="ARBA00034006"/>
    </source>
</evidence>
<comment type="caution">
    <text evidence="20">The sequence shown here is derived from an EMBL/GenBank/DDBJ whole genome shotgun (WGS) entry which is preliminary data.</text>
</comment>
<evidence type="ECO:0000256" key="8">
    <source>
        <dbReference type="ARBA" id="ARBA00022781"/>
    </source>
</evidence>
<sequence>MRALIDSVLSEAAMAPIDLAPRRFGRVVACDGGLIEVSGLGVPIGSLCRIAQGNGTEHRAEAIGFRNGHTMMMMLGDTVLLRPGAIVRPEGQPGMLYVGEEFLGRAVDGSGSPIDGRGPVGSTTAWPAGGHRVGALDRSRVTQPFDTGIRSLNALTTFGIGQRIGIMAGSGVGKSVLMDMIVEGAQADAVVVGLIGERAREVSDFVGRHMSGPRAATTAIVAVPADHAANLRMRGALLATSLAEHLRGQGKRVLLILDSLTRVAHAAREIGILLGEPGAARGYPPSALATITKLIERAGNSGETGGAVTGVYTVLADGDDQNDPVVDTARAILDGHIVLSREIAQRGQYPAVDVGASLSRVMNDIVAPDHAMAARRFRALSATYEANRDLVMMGAYRKGTDPLLDEAIALNSRMVEFLSQEGGSHVDISAAALQMRELVSGED</sequence>
<keyword evidence="13" id="KW-1006">Bacterial flagellum protein export</keyword>
<evidence type="ECO:0000256" key="2">
    <source>
        <dbReference type="ARBA" id="ARBA00008936"/>
    </source>
</evidence>
<evidence type="ECO:0000256" key="16">
    <source>
        <dbReference type="SAM" id="MobiDB-lite"/>
    </source>
</evidence>
<evidence type="ECO:0000256" key="6">
    <source>
        <dbReference type="ARBA" id="ARBA00022490"/>
    </source>
</evidence>
<name>A0ABT9H5F6_9SPHN</name>
<reference evidence="20 21" key="1">
    <citation type="submission" date="2023-08" db="EMBL/GenBank/DDBJ databases">
        <title>genomic of DY56.</title>
        <authorList>
            <person name="Wang Y."/>
        </authorList>
    </citation>
    <scope>NUCLEOTIDE SEQUENCE [LARGE SCALE GENOMIC DNA]</scope>
    <source>
        <strain evidence="20 21">DY56-A-20</strain>
    </source>
</reference>
<dbReference type="PANTHER" id="PTHR15184:SF81">
    <property type="entry name" value="FLAGELLUM-SPECIFIC ATP SYNTHASE"/>
    <property type="match status" value="1"/>
</dbReference>
<evidence type="ECO:0000256" key="14">
    <source>
        <dbReference type="ARBA" id="ARBA00023310"/>
    </source>
</evidence>
<dbReference type="RefSeq" id="WP_305928675.1">
    <property type="nucleotide sequence ID" value="NZ_JAVAIL010000001.1"/>
</dbReference>
<dbReference type="SUPFAM" id="SSF52540">
    <property type="entry name" value="P-loop containing nucleoside triphosphate hydrolases"/>
    <property type="match status" value="1"/>
</dbReference>
<keyword evidence="9" id="KW-1005">Bacterial flagellum biogenesis</keyword>
<keyword evidence="14" id="KW-0066">ATP synthesis</keyword>
<dbReference type="InterPro" id="IPR040627">
    <property type="entry name" value="T3SS_ATPase_C"/>
</dbReference>
<proteinExistence type="inferred from homology"/>
<evidence type="ECO:0000256" key="4">
    <source>
        <dbReference type="ARBA" id="ARBA00020580"/>
    </source>
</evidence>
<dbReference type="InterPro" id="IPR004100">
    <property type="entry name" value="ATPase_F1/V1/A1_a/bsu_N"/>
</dbReference>
<evidence type="ECO:0000256" key="3">
    <source>
        <dbReference type="ARBA" id="ARBA00012473"/>
    </source>
</evidence>
<dbReference type="EMBL" id="JAVAIL010000001">
    <property type="protein sequence ID" value="MDP4538544.1"/>
    <property type="molecule type" value="Genomic_DNA"/>
</dbReference>
<keyword evidence="11" id="KW-1278">Translocase</keyword>
<comment type="subcellular location">
    <subcellularLocation>
        <location evidence="1">Cytoplasm</location>
    </subcellularLocation>
</comment>
<feature type="region of interest" description="Disordered" evidence="16">
    <location>
        <begin position="109"/>
        <end position="128"/>
    </location>
</feature>
<dbReference type="EC" id="7.1.2.2" evidence="3"/>
<dbReference type="Pfam" id="PF02874">
    <property type="entry name" value="ATP-synt_ab_N"/>
    <property type="match status" value="1"/>
</dbReference>
<evidence type="ECO:0000313" key="21">
    <source>
        <dbReference type="Proteomes" id="UP001235664"/>
    </source>
</evidence>
<feature type="domain" description="ATPase F1/V1/A1 complex alpha/beta subunit nucleotide-binding" evidence="17">
    <location>
        <begin position="148"/>
        <end position="359"/>
    </location>
</feature>
<dbReference type="PANTHER" id="PTHR15184">
    <property type="entry name" value="ATP SYNTHASE"/>
    <property type="match status" value="1"/>
</dbReference>
<dbReference type="InterPro" id="IPR020003">
    <property type="entry name" value="ATPase_a/bsu_AS"/>
</dbReference>
<dbReference type="NCBIfam" id="TIGR01026">
    <property type="entry name" value="fliI_yscN"/>
    <property type="match status" value="1"/>
</dbReference>
<evidence type="ECO:0000256" key="13">
    <source>
        <dbReference type="ARBA" id="ARBA00023225"/>
    </source>
</evidence>
<keyword evidence="13" id="KW-0653">Protein transport</keyword>
<feature type="domain" description="ATPase F1/V1/A1 complex alpha/beta subunit N-terminal" evidence="18">
    <location>
        <begin position="31"/>
        <end position="91"/>
    </location>
</feature>
<keyword evidence="7" id="KW-0547">Nucleotide-binding</keyword>
<protein>
    <recommendedName>
        <fullName evidence="4">Flagellum-specific ATP synthase</fullName>
        <ecNumber evidence="3">7.1.2.2</ecNumber>
    </recommendedName>
</protein>
<evidence type="ECO:0000313" key="20">
    <source>
        <dbReference type="EMBL" id="MDP4538544.1"/>
    </source>
</evidence>
<gene>
    <name evidence="20" type="ORF">Q9K01_02765</name>
</gene>
<keyword evidence="10" id="KW-0067">ATP-binding</keyword>
<comment type="catalytic activity">
    <reaction evidence="15">
        <text>ATP + H2O + cellular proteinSide 1 = ADP + phosphate + cellular proteinSide 2.</text>
        <dbReference type="EC" id="7.4.2.8"/>
    </reaction>
</comment>
<evidence type="ECO:0000256" key="1">
    <source>
        <dbReference type="ARBA" id="ARBA00004496"/>
    </source>
</evidence>
<comment type="similarity">
    <text evidence="2">Belongs to the ATPase alpha/beta chains family.</text>
</comment>
<dbReference type="Gene3D" id="3.40.50.12240">
    <property type="match status" value="1"/>
</dbReference>
<evidence type="ECO:0000259" key="18">
    <source>
        <dbReference type="Pfam" id="PF02874"/>
    </source>
</evidence>
<dbReference type="Pfam" id="PF18269">
    <property type="entry name" value="T3SS_ATPase_C"/>
    <property type="match status" value="1"/>
</dbReference>
<keyword evidence="21" id="KW-1185">Reference proteome</keyword>
<feature type="domain" description="T3SS EscN ATPase C-terminal" evidence="19">
    <location>
        <begin position="366"/>
        <end position="437"/>
    </location>
</feature>
<dbReference type="InterPro" id="IPR027417">
    <property type="entry name" value="P-loop_NTPase"/>
</dbReference>
<dbReference type="InterPro" id="IPR005714">
    <property type="entry name" value="ATPase_T3SS_FliI/YscN"/>
</dbReference>
<evidence type="ECO:0000256" key="10">
    <source>
        <dbReference type="ARBA" id="ARBA00022840"/>
    </source>
</evidence>
<organism evidence="20 21">
    <name type="scientific">Qipengyuania benthica</name>
    <dbReference type="NCBI Taxonomy" id="3067651"/>
    <lineage>
        <taxon>Bacteria</taxon>
        <taxon>Pseudomonadati</taxon>
        <taxon>Pseudomonadota</taxon>
        <taxon>Alphaproteobacteria</taxon>
        <taxon>Sphingomonadales</taxon>
        <taxon>Erythrobacteraceae</taxon>
        <taxon>Qipengyuania</taxon>
    </lineage>
</organism>
<evidence type="ECO:0000256" key="12">
    <source>
        <dbReference type="ARBA" id="ARBA00023065"/>
    </source>
</evidence>
<evidence type="ECO:0000256" key="9">
    <source>
        <dbReference type="ARBA" id="ARBA00022795"/>
    </source>
</evidence>
<evidence type="ECO:0000256" key="11">
    <source>
        <dbReference type="ARBA" id="ARBA00022967"/>
    </source>
</evidence>
<evidence type="ECO:0000259" key="19">
    <source>
        <dbReference type="Pfam" id="PF18269"/>
    </source>
</evidence>
<dbReference type="Pfam" id="PF00006">
    <property type="entry name" value="ATP-synt_ab"/>
    <property type="match status" value="1"/>
</dbReference>
<dbReference type="InterPro" id="IPR050053">
    <property type="entry name" value="ATPase_alpha/beta_chains"/>
</dbReference>
<dbReference type="PROSITE" id="PS00152">
    <property type="entry name" value="ATPASE_ALPHA_BETA"/>
    <property type="match status" value="1"/>
</dbReference>
<keyword evidence="12" id="KW-0406">Ion transport</keyword>
<keyword evidence="8" id="KW-0375">Hydrogen ion transport</keyword>
<evidence type="ECO:0000256" key="5">
    <source>
        <dbReference type="ARBA" id="ARBA00022448"/>
    </source>
</evidence>